<sequence length="747" mass="84606">MLPPKIEKPEIVVEIGSSDDEDVPQVNPTSNKTTPQCVPLMQLQQQQDVAAITPPVPVKEGFESRSFWKAGAYAVGPTTLLAPFEGSLEHARVHPKFLHSNATSHKWAFGAIAELLDNAVDEVQNGATFVKVDKIDVLKDGSPALLFQDDGGGMNPECLRKCMSLGYSTKKGSSTIGQSFTLIMPRFKAKDNFATNPPFSRILVVQLLEFNSLESACFVYLDRASMFSDGNGFKTSTMRLGADVIVFSRATNASKATQSVGLLSYTFLRKTQQNDVIVPMIDFDISGHWADPITYGSQDDWSSNLETILEWSPFASKTELMEQFEEIGPHGTKVIIYNLWLNDEGIYELNFDDDDEVCFAFHPTTVTTTTSGGHLFLSLFYKRRPDLDSQLWPPRSQHYVRLEDIRLRDEANHGHLKKLSKRVLELQSHITYRFRYSLRAYASMLYLRKFENFKIILRGKPIEQLHIADELKYKKVVTYRPQLATTMKEVRYMACVETTIGVFKDAPALTVCGLNVYHKNRLIRPFWKVNGEGSVKGNGVVGVLEANFMEPTHDKQDFERSALFVRLESRLKQMTIEYWKDNYHLIVLQHPGSSSHNKLKRDPAQPPDGHAVDIQKQMLANQQNVDFSSNVNEGMHLGQPIVGLQANMRQSMRNEHPAIQPSIALTDGYNDEVIYEDSLMSMSADQLCEENINLFMKCEERRQKEAELNKSIEELEKRLEQAKRRNAQVSLHLEARKKASEQAGKVP</sequence>
<reference evidence="2" key="1">
    <citation type="journal article" date="2023" name="G3 (Bethesda)">
        <title>Genome assembly and association tests identify interacting loci associated with vigor, precocity, and sex in interspecific pistachio rootstocks.</title>
        <authorList>
            <person name="Palmer W."/>
            <person name="Jacygrad E."/>
            <person name="Sagayaradj S."/>
            <person name="Cavanaugh K."/>
            <person name="Han R."/>
            <person name="Bertier L."/>
            <person name="Beede B."/>
            <person name="Kafkas S."/>
            <person name="Golino D."/>
            <person name="Preece J."/>
            <person name="Michelmore R."/>
        </authorList>
    </citation>
    <scope>NUCLEOTIDE SEQUENCE [LARGE SCALE GENOMIC DNA]</scope>
</reference>
<proteinExistence type="predicted"/>
<keyword evidence="2" id="KW-1185">Reference proteome</keyword>
<evidence type="ECO:0000313" key="2">
    <source>
        <dbReference type="Proteomes" id="UP001163603"/>
    </source>
</evidence>
<gene>
    <name evidence="1" type="ORF">Pint_28363</name>
</gene>
<evidence type="ECO:0000313" key="1">
    <source>
        <dbReference type="EMBL" id="KAJ0040069.1"/>
    </source>
</evidence>
<comment type="caution">
    <text evidence="1">The sequence shown here is derived from an EMBL/GenBank/DDBJ whole genome shotgun (WGS) entry which is preliminary data.</text>
</comment>
<dbReference type="Proteomes" id="UP001163603">
    <property type="component" value="Chromosome 5"/>
</dbReference>
<name>A0ACC0YSB9_9ROSI</name>
<accession>A0ACC0YSB9</accession>
<protein>
    <submittedName>
        <fullName evidence="1">Uncharacterized protein</fullName>
    </submittedName>
</protein>
<dbReference type="EMBL" id="CM047740">
    <property type="protein sequence ID" value="KAJ0040069.1"/>
    <property type="molecule type" value="Genomic_DNA"/>
</dbReference>
<organism evidence="1 2">
    <name type="scientific">Pistacia integerrima</name>
    <dbReference type="NCBI Taxonomy" id="434235"/>
    <lineage>
        <taxon>Eukaryota</taxon>
        <taxon>Viridiplantae</taxon>
        <taxon>Streptophyta</taxon>
        <taxon>Embryophyta</taxon>
        <taxon>Tracheophyta</taxon>
        <taxon>Spermatophyta</taxon>
        <taxon>Magnoliopsida</taxon>
        <taxon>eudicotyledons</taxon>
        <taxon>Gunneridae</taxon>
        <taxon>Pentapetalae</taxon>
        <taxon>rosids</taxon>
        <taxon>malvids</taxon>
        <taxon>Sapindales</taxon>
        <taxon>Anacardiaceae</taxon>
        <taxon>Pistacia</taxon>
    </lineage>
</organism>